<dbReference type="Pfam" id="PF00067">
    <property type="entry name" value="p450"/>
    <property type="match status" value="1"/>
</dbReference>
<dbReference type="SUPFAM" id="SSF48264">
    <property type="entry name" value="Cytochrome P450"/>
    <property type="match status" value="1"/>
</dbReference>
<gene>
    <name evidence="9" type="ORF">MSPICULIGERA_LOCUS5089</name>
</gene>
<dbReference type="InterPro" id="IPR017972">
    <property type="entry name" value="Cyt_P450_CS"/>
</dbReference>
<dbReference type="FunFam" id="1.10.630.10:FF:000036">
    <property type="entry name" value="CYtochrome P450 family"/>
    <property type="match status" value="1"/>
</dbReference>
<dbReference type="PRINTS" id="PR00463">
    <property type="entry name" value="EP450I"/>
</dbReference>
<keyword evidence="3 7" id="KW-0479">Metal-binding</keyword>
<dbReference type="GO" id="GO:0020037">
    <property type="term" value="F:heme binding"/>
    <property type="evidence" value="ECO:0007669"/>
    <property type="project" value="InterPro"/>
</dbReference>
<evidence type="ECO:0000256" key="2">
    <source>
        <dbReference type="ARBA" id="ARBA00010617"/>
    </source>
</evidence>
<protein>
    <recommendedName>
        <fullName evidence="11">Cytochrome P450</fullName>
    </recommendedName>
</protein>
<evidence type="ECO:0000256" key="3">
    <source>
        <dbReference type="ARBA" id="ARBA00022723"/>
    </source>
</evidence>
<evidence type="ECO:0000256" key="8">
    <source>
        <dbReference type="RuleBase" id="RU000461"/>
    </source>
</evidence>
<comment type="cofactor">
    <cofactor evidence="1 7">
        <name>heme</name>
        <dbReference type="ChEBI" id="CHEBI:30413"/>
    </cofactor>
</comment>
<evidence type="ECO:0000313" key="9">
    <source>
        <dbReference type="EMBL" id="CAJ0566490.1"/>
    </source>
</evidence>
<evidence type="ECO:0000256" key="5">
    <source>
        <dbReference type="ARBA" id="ARBA00023004"/>
    </source>
</evidence>
<keyword evidence="5 7" id="KW-0408">Iron</keyword>
<comment type="caution">
    <text evidence="9">The sequence shown here is derived from an EMBL/GenBank/DDBJ whole genome shotgun (WGS) entry which is preliminary data.</text>
</comment>
<dbReference type="GO" id="GO:0016712">
    <property type="term" value="F:oxidoreductase activity, acting on paired donors, with incorporation or reduction of molecular oxygen, reduced flavin or flavoprotein as one donor, and incorporation of one atom of oxygen"/>
    <property type="evidence" value="ECO:0007669"/>
    <property type="project" value="TreeGrafter"/>
</dbReference>
<keyword evidence="4 8" id="KW-0560">Oxidoreductase</keyword>
<dbReference type="GO" id="GO:0005506">
    <property type="term" value="F:iron ion binding"/>
    <property type="evidence" value="ECO:0007669"/>
    <property type="project" value="InterPro"/>
</dbReference>
<proteinExistence type="inferred from homology"/>
<dbReference type="Proteomes" id="UP001177023">
    <property type="component" value="Unassembled WGS sequence"/>
</dbReference>
<comment type="similarity">
    <text evidence="2 8">Belongs to the cytochrome P450 family.</text>
</comment>
<keyword evidence="10" id="KW-1185">Reference proteome</keyword>
<organism evidence="9 10">
    <name type="scientific">Mesorhabditis spiculigera</name>
    <dbReference type="NCBI Taxonomy" id="96644"/>
    <lineage>
        <taxon>Eukaryota</taxon>
        <taxon>Metazoa</taxon>
        <taxon>Ecdysozoa</taxon>
        <taxon>Nematoda</taxon>
        <taxon>Chromadorea</taxon>
        <taxon>Rhabditida</taxon>
        <taxon>Rhabditina</taxon>
        <taxon>Rhabditomorpha</taxon>
        <taxon>Rhabditoidea</taxon>
        <taxon>Rhabditidae</taxon>
        <taxon>Mesorhabditinae</taxon>
        <taxon>Mesorhabditis</taxon>
    </lineage>
</organism>
<evidence type="ECO:0000313" key="10">
    <source>
        <dbReference type="Proteomes" id="UP001177023"/>
    </source>
</evidence>
<keyword evidence="6 8" id="KW-0503">Monooxygenase</keyword>
<dbReference type="CDD" id="cd20617">
    <property type="entry name" value="CYP1_2-like"/>
    <property type="match status" value="1"/>
</dbReference>
<dbReference type="Gene3D" id="1.10.630.10">
    <property type="entry name" value="Cytochrome P450"/>
    <property type="match status" value="1"/>
</dbReference>
<dbReference type="EMBL" id="CATQJA010001260">
    <property type="protein sequence ID" value="CAJ0566490.1"/>
    <property type="molecule type" value="Genomic_DNA"/>
</dbReference>
<dbReference type="PRINTS" id="PR00385">
    <property type="entry name" value="P450"/>
</dbReference>
<name>A0AA36CDR0_9BILA</name>
<dbReference type="PANTHER" id="PTHR24300">
    <property type="entry name" value="CYTOCHROME P450 508A4-RELATED"/>
    <property type="match status" value="1"/>
</dbReference>
<dbReference type="InterPro" id="IPR050182">
    <property type="entry name" value="Cytochrome_P450_fam2"/>
</dbReference>
<feature type="binding site" description="axial binding residue" evidence="7">
    <location>
        <position position="438"/>
    </location>
    <ligand>
        <name>heme</name>
        <dbReference type="ChEBI" id="CHEBI:30413"/>
    </ligand>
    <ligandPart>
        <name>Fe</name>
        <dbReference type="ChEBI" id="CHEBI:18248"/>
    </ligandPart>
</feature>
<dbReference type="GO" id="GO:0006082">
    <property type="term" value="P:organic acid metabolic process"/>
    <property type="evidence" value="ECO:0007669"/>
    <property type="project" value="TreeGrafter"/>
</dbReference>
<evidence type="ECO:0000256" key="7">
    <source>
        <dbReference type="PIRSR" id="PIRSR602401-1"/>
    </source>
</evidence>
<reference evidence="9" key="1">
    <citation type="submission" date="2023-06" db="EMBL/GenBank/DDBJ databases">
        <authorList>
            <person name="Delattre M."/>
        </authorList>
    </citation>
    <scope>NUCLEOTIDE SEQUENCE</scope>
    <source>
        <strain evidence="9">AF72</strain>
    </source>
</reference>
<dbReference type="InterPro" id="IPR036396">
    <property type="entry name" value="Cyt_P450_sf"/>
</dbReference>
<dbReference type="InterPro" id="IPR002401">
    <property type="entry name" value="Cyt_P450_E_grp-I"/>
</dbReference>
<evidence type="ECO:0000256" key="6">
    <source>
        <dbReference type="ARBA" id="ARBA00023033"/>
    </source>
</evidence>
<keyword evidence="7 8" id="KW-0349">Heme</keyword>
<evidence type="ECO:0000256" key="1">
    <source>
        <dbReference type="ARBA" id="ARBA00001971"/>
    </source>
</evidence>
<dbReference type="GO" id="GO:0005737">
    <property type="term" value="C:cytoplasm"/>
    <property type="evidence" value="ECO:0007669"/>
    <property type="project" value="TreeGrafter"/>
</dbReference>
<sequence>MFLLILGSLFVIWLIQQFYWKRKDLPPGPTPLPLIGNVLSLVRDPPGYTVLEKWRQQYGPVFTYWFGPYPMIMVADYQLMKDTFVKDGDKYAGRFKNDTLYIFRGGEYGILDTSGDVWREMRRFAIHTFRDFGMGRNIMEEKILCEVGAFNDRLLAQQGQEVSPQWEFDLGVGSVVNNMLLGYRFDEDKHAEFRDLKEVLTDHLKVVSSAPVILAVTVKPLRNLPFFKGAFQKALIVRDRLFEFFDRQIESRKAAIDYDSENNADFVECFLKEIHKRKDEKDGHYHIEQLKNVLFDLWIAGMETTSNTLTWGIAYILNNPEVQKKIIEELDKNIDSDRLITLADKPKLNYISATINEIQRMANLLPINLFHVTTEDVTVAGYTIPNNTMINPLISVLLYDEKVFPEPYKFKPERFLEADGSLKKFEEFMPFSLGKRQCPGEGLAKIELFLFLANVFQKFEVSSVTTPSLKKHLGIIMTCAEYKCKFTERIRP</sequence>
<evidence type="ECO:0000256" key="4">
    <source>
        <dbReference type="ARBA" id="ARBA00023002"/>
    </source>
</evidence>
<dbReference type="GO" id="GO:0006805">
    <property type="term" value="P:xenobiotic metabolic process"/>
    <property type="evidence" value="ECO:0007669"/>
    <property type="project" value="TreeGrafter"/>
</dbReference>
<accession>A0AA36CDR0</accession>
<dbReference type="AlphaFoldDB" id="A0AA36CDR0"/>
<evidence type="ECO:0008006" key="11">
    <source>
        <dbReference type="Google" id="ProtNLM"/>
    </source>
</evidence>
<feature type="non-terminal residue" evidence="9">
    <location>
        <position position="492"/>
    </location>
</feature>
<dbReference type="PANTHER" id="PTHR24300:SF375">
    <property type="entry name" value="CYTOCHROME P450 FAMILY"/>
    <property type="match status" value="1"/>
</dbReference>
<dbReference type="PROSITE" id="PS00086">
    <property type="entry name" value="CYTOCHROME_P450"/>
    <property type="match status" value="1"/>
</dbReference>
<dbReference type="InterPro" id="IPR001128">
    <property type="entry name" value="Cyt_P450"/>
</dbReference>